<dbReference type="EMBL" id="LXQA011447236">
    <property type="protein sequence ID" value="MCI97552.1"/>
    <property type="molecule type" value="Genomic_DNA"/>
</dbReference>
<organism evidence="1 2">
    <name type="scientific">Trifolium medium</name>
    <dbReference type="NCBI Taxonomy" id="97028"/>
    <lineage>
        <taxon>Eukaryota</taxon>
        <taxon>Viridiplantae</taxon>
        <taxon>Streptophyta</taxon>
        <taxon>Embryophyta</taxon>
        <taxon>Tracheophyta</taxon>
        <taxon>Spermatophyta</taxon>
        <taxon>Magnoliopsida</taxon>
        <taxon>eudicotyledons</taxon>
        <taxon>Gunneridae</taxon>
        <taxon>Pentapetalae</taxon>
        <taxon>rosids</taxon>
        <taxon>fabids</taxon>
        <taxon>Fabales</taxon>
        <taxon>Fabaceae</taxon>
        <taxon>Papilionoideae</taxon>
        <taxon>50 kb inversion clade</taxon>
        <taxon>NPAAA clade</taxon>
        <taxon>Hologalegina</taxon>
        <taxon>IRL clade</taxon>
        <taxon>Trifolieae</taxon>
        <taxon>Trifolium</taxon>
    </lineage>
</organism>
<dbReference type="AlphaFoldDB" id="A0A392WCW7"/>
<feature type="non-terminal residue" evidence="1">
    <location>
        <position position="43"/>
    </location>
</feature>
<sequence length="43" mass="4784">MGTVVAYQSQFEMISNRTSGIPAPVLLNCFLSGLRVDIQRELQ</sequence>
<evidence type="ECO:0000313" key="1">
    <source>
        <dbReference type="EMBL" id="MCI97552.1"/>
    </source>
</evidence>
<accession>A0A392WCW7</accession>
<comment type="caution">
    <text evidence="1">The sequence shown here is derived from an EMBL/GenBank/DDBJ whole genome shotgun (WGS) entry which is preliminary data.</text>
</comment>
<keyword evidence="2" id="KW-1185">Reference proteome</keyword>
<reference evidence="1 2" key="1">
    <citation type="journal article" date="2018" name="Front. Plant Sci.">
        <title>Red Clover (Trifolium pratense) and Zigzag Clover (T. medium) - A Picture of Genomic Similarities and Differences.</title>
        <authorList>
            <person name="Dluhosova J."/>
            <person name="Istvanek J."/>
            <person name="Nedelnik J."/>
            <person name="Repkova J."/>
        </authorList>
    </citation>
    <scope>NUCLEOTIDE SEQUENCE [LARGE SCALE GENOMIC DNA]</scope>
    <source>
        <strain evidence="2">cv. 10/8</strain>
        <tissue evidence="1">Leaf</tissue>
    </source>
</reference>
<evidence type="ECO:0000313" key="2">
    <source>
        <dbReference type="Proteomes" id="UP000265520"/>
    </source>
</evidence>
<dbReference type="Proteomes" id="UP000265520">
    <property type="component" value="Unassembled WGS sequence"/>
</dbReference>
<evidence type="ECO:0008006" key="3">
    <source>
        <dbReference type="Google" id="ProtNLM"/>
    </source>
</evidence>
<proteinExistence type="predicted"/>
<name>A0A392WCW7_9FABA</name>
<protein>
    <recommendedName>
        <fullName evidence="3">Retrotransposon gag domain-containing protein</fullName>
    </recommendedName>
</protein>